<reference evidence="8" key="2">
    <citation type="journal article" date="2024" name="Nature">
        <title>Anoxygenic phototroph of the Chloroflexota uses a type I reaction centre.</title>
        <authorList>
            <person name="Tsuji J.M."/>
            <person name="Shaw N.A."/>
            <person name="Nagashima S."/>
            <person name="Venkiteswaran J.J."/>
            <person name="Schiff S.L."/>
            <person name="Watanabe T."/>
            <person name="Fukui M."/>
            <person name="Hanada S."/>
            <person name="Tank M."/>
            <person name="Neufeld J.D."/>
        </authorList>
    </citation>
    <scope>NUCLEOTIDE SEQUENCE</scope>
    <source>
        <strain evidence="8">L227-S17</strain>
    </source>
</reference>
<evidence type="ECO:0000313" key="7">
    <source>
        <dbReference type="EMBL" id="NWJ46033.1"/>
    </source>
</evidence>
<dbReference type="Proteomes" id="UP000521676">
    <property type="component" value="Unassembled WGS sequence"/>
</dbReference>
<feature type="domain" description="FAD/NAD(P)-binding" evidence="6">
    <location>
        <begin position="3"/>
        <end position="324"/>
    </location>
</feature>
<dbReference type="InterPro" id="IPR036188">
    <property type="entry name" value="FAD/NAD-bd_sf"/>
</dbReference>
<dbReference type="Gene3D" id="3.50.50.100">
    <property type="match status" value="1"/>
</dbReference>
<dbReference type="EMBL" id="CP128399">
    <property type="protein sequence ID" value="WJW67893.1"/>
    <property type="molecule type" value="Genomic_DNA"/>
</dbReference>
<evidence type="ECO:0000313" key="9">
    <source>
        <dbReference type="Proteomes" id="UP000521676"/>
    </source>
</evidence>
<dbReference type="Pfam" id="PF07992">
    <property type="entry name" value="Pyr_redox_2"/>
    <property type="match status" value="1"/>
</dbReference>
<evidence type="ECO:0000313" key="10">
    <source>
        <dbReference type="Proteomes" id="UP001431572"/>
    </source>
</evidence>
<evidence type="ECO:0000256" key="2">
    <source>
        <dbReference type="ARBA" id="ARBA00005272"/>
    </source>
</evidence>
<dbReference type="GO" id="GO:0019646">
    <property type="term" value="P:aerobic electron transport chain"/>
    <property type="evidence" value="ECO:0007669"/>
    <property type="project" value="TreeGrafter"/>
</dbReference>
<dbReference type="PANTHER" id="PTHR42913">
    <property type="entry name" value="APOPTOSIS-INDUCING FACTOR 1"/>
    <property type="match status" value="1"/>
</dbReference>
<dbReference type="PRINTS" id="PR00411">
    <property type="entry name" value="PNDRDTASEI"/>
</dbReference>
<accession>A0A8T7LYE0</accession>
<keyword evidence="10" id="KW-1185">Reference proteome</keyword>
<dbReference type="SUPFAM" id="SSF51905">
    <property type="entry name" value="FAD/NAD(P)-binding domain"/>
    <property type="match status" value="2"/>
</dbReference>
<evidence type="ECO:0000256" key="4">
    <source>
        <dbReference type="ARBA" id="ARBA00022827"/>
    </source>
</evidence>
<proteinExistence type="inferred from homology"/>
<dbReference type="InterPro" id="IPR023753">
    <property type="entry name" value="FAD/NAD-binding_dom"/>
</dbReference>
<keyword evidence="4" id="KW-0274">FAD</keyword>
<evidence type="ECO:0000259" key="6">
    <source>
        <dbReference type="Pfam" id="PF07992"/>
    </source>
</evidence>
<dbReference type="AlphaFoldDB" id="A0A8T7LYE0"/>
<evidence type="ECO:0000256" key="1">
    <source>
        <dbReference type="ARBA" id="ARBA00001974"/>
    </source>
</evidence>
<comment type="cofactor">
    <cofactor evidence="1">
        <name>FAD</name>
        <dbReference type="ChEBI" id="CHEBI:57692"/>
    </cofactor>
</comment>
<dbReference type="EMBL" id="JACATZ010000001">
    <property type="protein sequence ID" value="NWJ46033.1"/>
    <property type="molecule type" value="Genomic_DNA"/>
</dbReference>
<sequence>MKRLVILGAGYGGLTLAQKLDSLSKGHNNWKVTLVDHRDYHLIQVRIHEVAANSVPASQIKIPLSQLLNGHKVESIQAKVLKIDPVGRTVETTSGTINYDRLVIALGSVTDFHNIPGLQEHAFAMKTLEDAISYRKAVIEAFRNATATGAEPLRKNDPRLTFAIIGGGLTGTELAGEMVDFCNDLCKKVPAARHAYRIVLAELAPRLLPELEPESGEYAMNDLRRKNVAILTNSGIDQVVPGSVHLMNGKTIKSNVICWAGGIKAQPLIKESGFNTTRDGRVEVNHYLRSKQFESVYVIGDSAFIHDGRNGKPVPQTGQYAELQAGYLAKCFANEQPDVKPEPYVPFSMGISISLGRGEALSLSGPLKLTGIPGRVVKDLSYTKHELGVRNVLPEVRLG</sequence>
<evidence type="ECO:0000256" key="5">
    <source>
        <dbReference type="ARBA" id="ARBA00023002"/>
    </source>
</evidence>
<comment type="similarity">
    <text evidence="2">Belongs to the NADH dehydrogenase family.</text>
</comment>
<name>A0A8T7LYE0_9CHLR</name>
<protein>
    <submittedName>
        <fullName evidence="7">NAD(P)/FAD-dependent oxidoreductase</fullName>
    </submittedName>
</protein>
<gene>
    <name evidence="7" type="ORF">HXX08_09165</name>
    <name evidence="8" type="ORF">OZ401_001177</name>
</gene>
<dbReference type="GO" id="GO:0003955">
    <property type="term" value="F:NAD(P)H dehydrogenase (quinone) activity"/>
    <property type="evidence" value="ECO:0007669"/>
    <property type="project" value="TreeGrafter"/>
</dbReference>
<dbReference type="PANTHER" id="PTHR42913:SF3">
    <property type="entry name" value="64 KDA MITOCHONDRIAL NADH DEHYDROGENASE (EUROFUNG)"/>
    <property type="match status" value="1"/>
</dbReference>
<evidence type="ECO:0000256" key="3">
    <source>
        <dbReference type="ARBA" id="ARBA00022630"/>
    </source>
</evidence>
<keyword evidence="3" id="KW-0285">Flavoprotein</keyword>
<dbReference type="Proteomes" id="UP001431572">
    <property type="component" value="Chromosome 1"/>
</dbReference>
<dbReference type="PRINTS" id="PR00368">
    <property type="entry name" value="FADPNR"/>
</dbReference>
<dbReference type="InterPro" id="IPR051169">
    <property type="entry name" value="NADH-Q_oxidoreductase"/>
</dbReference>
<dbReference type="RefSeq" id="WP_341469785.1">
    <property type="nucleotide sequence ID" value="NZ_CP128399.1"/>
</dbReference>
<evidence type="ECO:0000313" key="8">
    <source>
        <dbReference type="EMBL" id="WJW67893.1"/>
    </source>
</evidence>
<reference evidence="7 9" key="1">
    <citation type="submission" date="2020-06" db="EMBL/GenBank/DDBJ databases">
        <title>Anoxygenic phototrophic Chloroflexota member uses a Type I reaction center.</title>
        <authorList>
            <person name="Tsuji J.M."/>
            <person name="Shaw N.A."/>
            <person name="Nagashima S."/>
            <person name="Venkiteswaran J."/>
            <person name="Schiff S.L."/>
            <person name="Hanada S."/>
            <person name="Tank M."/>
            <person name="Neufeld J.D."/>
        </authorList>
    </citation>
    <scope>NUCLEOTIDE SEQUENCE [LARGE SCALE GENOMIC DNA]</scope>
    <source>
        <strain evidence="7">L227-S17</strain>
    </source>
</reference>
<keyword evidence="5" id="KW-0560">Oxidoreductase</keyword>
<organism evidence="7 9">
    <name type="scientific">Candidatus Chlorohelix allophototropha</name>
    <dbReference type="NCBI Taxonomy" id="3003348"/>
    <lineage>
        <taxon>Bacteria</taxon>
        <taxon>Bacillati</taxon>
        <taxon>Chloroflexota</taxon>
        <taxon>Chloroflexia</taxon>
        <taxon>Candidatus Chloroheliales</taxon>
        <taxon>Candidatus Chloroheliaceae</taxon>
        <taxon>Candidatus Chlorohelix</taxon>
    </lineage>
</organism>